<feature type="compositionally biased region" description="Polar residues" evidence="2">
    <location>
        <begin position="1"/>
        <end position="19"/>
    </location>
</feature>
<dbReference type="PANTHER" id="PTHR43794">
    <property type="entry name" value="AMINOHYDROLASE SSNA-RELATED"/>
    <property type="match status" value="1"/>
</dbReference>
<name>A0A261F8T5_9BIFI</name>
<organism evidence="4 5">
    <name type="scientific">Aeriscardovia aeriphila</name>
    <dbReference type="NCBI Taxonomy" id="218139"/>
    <lineage>
        <taxon>Bacteria</taxon>
        <taxon>Bacillati</taxon>
        <taxon>Actinomycetota</taxon>
        <taxon>Actinomycetes</taxon>
        <taxon>Bifidobacteriales</taxon>
        <taxon>Bifidobacteriaceae</taxon>
        <taxon>Aeriscardovia</taxon>
    </lineage>
</organism>
<keyword evidence="5" id="KW-1185">Reference proteome</keyword>
<sequence>MENTRNIALNSSSSATQSGLDDDLDSSTNALNHDSSGALNPLEQATNAEKLTHVTLYSAPLVIPVTGPLLIDGAIAVSGSRVIHVGTREWVLKVLREQLSSSAQVEERRWKGVITPGLVNAHTHLQYTNMREVGEGHYANFRGWADGFNVVYEQLQHQPGSIWRDSAFDGARQLVENGVTAAADIVTDPEAVGALASQGLHGIAYWEVMNWDNQDWQTAGVPALMEQIGAMRQQRIPSIGISPHAPYTLASEPFVELPDIARQLNMRLHIHLAETPLEAGGDGTTLTTYSAATWNNRDWESYKALKNAGMDASAIQFLDQLGSLGPDVHIAHGVWANAEDRRILRQRGVGVALCPRSNRITVTQKDAPLREYLEEGNLLSVGTDSLSSSPSLDVLDDVSMLWDLAREQGYDRPDLAHRLIRMMTLGGAAVMGLHVGPGRLGQINAGAPADLAFFDIPVETHSPADVEHTLEVLVRQGAGTNRATVINGRLAYNRNAFDAAEEPAPAAH</sequence>
<dbReference type="GO" id="GO:0016810">
    <property type="term" value="F:hydrolase activity, acting on carbon-nitrogen (but not peptide) bonds"/>
    <property type="evidence" value="ECO:0007669"/>
    <property type="project" value="InterPro"/>
</dbReference>
<reference evidence="4 5" key="1">
    <citation type="journal article" date="2017" name="BMC Genomics">
        <title>Comparative genomic and phylogenomic analyses of the Bifidobacteriaceae family.</title>
        <authorList>
            <person name="Lugli G.A."/>
            <person name="Milani C."/>
            <person name="Turroni F."/>
            <person name="Duranti S."/>
            <person name="Mancabelli L."/>
            <person name="Mangifesta M."/>
            <person name="Ferrario C."/>
            <person name="Modesto M."/>
            <person name="Mattarelli P."/>
            <person name="Jiri K."/>
            <person name="van Sinderen D."/>
            <person name="Ventura M."/>
        </authorList>
    </citation>
    <scope>NUCLEOTIDE SEQUENCE [LARGE SCALE GENOMIC DNA]</scope>
    <source>
        <strain evidence="4 5">LMG 21773</strain>
    </source>
</reference>
<dbReference type="InterPro" id="IPR011059">
    <property type="entry name" value="Metal-dep_hydrolase_composite"/>
</dbReference>
<dbReference type="Proteomes" id="UP000228976">
    <property type="component" value="Unassembled WGS sequence"/>
</dbReference>
<dbReference type="PANTHER" id="PTHR43794:SF11">
    <property type="entry name" value="AMIDOHYDROLASE-RELATED DOMAIN-CONTAINING PROTEIN"/>
    <property type="match status" value="1"/>
</dbReference>
<dbReference type="SUPFAM" id="SSF51556">
    <property type="entry name" value="Metallo-dependent hydrolases"/>
    <property type="match status" value="1"/>
</dbReference>
<dbReference type="InterPro" id="IPR006680">
    <property type="entry name" value="Amidohydro-rel"/>
</dbReference>
<evidence type="ECO:0000256" key="2">
    <source>
        <dbReference type="SAM" id="MobiDB-lite"/>
    </source>
</evidence>
<keyword evidence="1" id="KW-0378">Hydrolase</keyword>
<comment type="caution">
    <text evidence="4">The sequence shown here is derived from an EMBL/GenBank/DDBJ whole genome shotgun (WGS) entry which is preliminary data.</text>
</comment>
<dbReference type="Gene3D" id="3.20.20.140">
    <property type="entry name" value="Metal-dependent hydrolases"/>
    <property type="match status" value="1"/>
</dbReference>
<dbReference type="OrthoDB" id="3189065at2"/>
<dbReference type="SUPFAM" id="SSF51338">
    <property type="entry name" value="Composite domain of metallo-dependent hydrolases"/>
    <property type="match status" value="1"/>
</dbReference>
<accession>A0A261F8T5</accession>
<dbReference type="InterPro" id="IPR032466">
    <property type="entry name" value="Metal_Hydrolase"/>
</dbReference>
<dbReference type="RefSeq" id="WP_094690185.1">
    <property type="nucleotide sequence ID" value="NZ_JACBYZ010000001.1"/>
</dbReference>
<dbReference type="Pfam" id="PF01979">
    <property type="entry name" value="Amidohydro_1"/>
    <property type="match status" value="1"/>
</dbReference>
<protein>
    <submittedName>
        <fullName evidence="4">Cytosine deaminase</fullName>
    </submittedName>
</protein>
<evidence type="ECO:0000313" key="4">
    <source>
        <dbReference type="EMBL" id="OZG55306.1"/>
    </source>
</evidence>
<dbReference type="AlphaFoldDB" id="A0A261F8T5"/>
<gene>
    <name evidence="4" type="ORF">AEAE_1103</name>
</gene>
<evidence type="ECO:0000313" key="5">
    <source>
        <dbReference type="Proteomes" id="UP000228976"/>
    </source>
</evidence>
<feature type="domain" description="Amidohydrolase-related" evidence="3">
    <location>
        <begin position="113"/>
        <end position="469"/>
    </location>
</feature>
<evidence type="ECO:0000256" key="1">
    <source>
        <dbReference type="ARBA" id="ARBA00022801"/>
    </source>
</evidence>
<dbReference type="InterPro" id="IPR050287">
    <property type="entry name" value="MTA/SAH_deaminase"/>
</dbReference>
<proteinExistence type="predicted"/>
<evidence type="ECO:0000259" key="3">
    <source>
        <dbReference type="Pfam" id="PF01979"/>
    </source>
</evidence>
<dbReference type="EMBL" id="MWWU01000003">
    <property type="protein sequence ID" value="OZG55306.1"/>
    <property type="molecule type" value="Genomic_DNA"/>
</dbReference>
<feature type="compositionally biased region" description="Polar residues" evidence="2">
    <location>
        <begin position="26"/>
        <end position="40"/>
    </location>
</feature>
<feature type="region of interest" description="Disordered" evidence="2">
    <location>
        <begin position="1"/>
        <end position="40"/>
    </location>
</feature>